<feature type="signal peptide" evidence="4">
    <location>
        <begin position="1"/>
        <end position="20"/>
    </location>
</feature>
<evidence type="ECO:0000313" key="7">
    <source>
        <dbReference type="RefSeq" id="XP_029121161.1"/>
    </source>
</evidence>
<feature type="chain" id="PRO_5035441102" evidence="4">
    <location>
        <begin position="21"/>
        <end position="677"/>
    </location>
</feature>
<keyword evidence="2" id="KW-0378">Hydrolase</keyword>
<feature type="compositionally biased region" description="Acidic residues" evidence="3">
    <location>
        <begin position="231"/>
        <end position="240"/>
    </location>
</feature>
<dbReference type="RefSeq" id="XP_029121161.1">
    <property type="nucleotide sequence ID" value="XM_029265328.1"/>
</dbReference>
<dbReference type="FunFam" id="3.60.10.10:FF:000014">
    <property type="entry name" value="Type I inositol polyphosphate 5-phosphatase 1"/>
    <property type="match status" value="1"/>
</dbReference>
<dbReference type="InterPro" id="IPR036691">
    <property type="entry name" value="Endo/exonu/phosph_ase_sf"/>
</dbReference>
<evidence type="ECO:0000256" key="3">
    <source>
        <dbReference type="SAM" id="MobiDB-lite"/>
    </source>
</evidence>
<dbReference type="InterPro" id="IPR000300">
    <property type="entry name" value="IPPc"/>
</dbReference>
<evidence type="ECO:0000256" key="1">
    <source>
        <dbReference type="ARBA" id="ARBA00010768"/>
    </source>
</evidence>
<evidence type="ECO:0000256" key="4">
    <source>
        <dbReference type="SAM" id="SignalP"/>
    </source>
</evidence>
<dbReference type="SMART" id="SM00128">
    <property type="entry name" value="IPPc"/>
    <property type="match status" value="1"/>
</dbReference>
<evidence type="ECO:0000313" key="6">
    <source>
        <dbReference type="Proteomes" id="UP000504607"/>
    </source>
</evidence>
<dbReference type="GO" id="GO:0004445">
    <property type="term" value="F:inositol-polyphosphate 5-phosphatase activity"/>
    <property type="evidence" value="ECO:0007669"/>
    <property type="project" value="InterPro"/>
</dbReference>
<protein>
    <submittedName>
        <fullName evidence="7">Type I inositol polyphosphate 5-phosphatase 1 isoform X1</fullName>
    </submittedName>
</protein>
<accession>A0A8N4F897</accession>
<dbReference type="AlphaFoldDB" id="A0A8N4F897"/>
<dbReference type="GO" id="GO:0046856">
    <property type="term" value="P:phosphatidylinositol dephosphorylation"/>
    <property type="evidence" value="ECO:0007669"/>
    <property type="project" value="InterPro"/>
</dbReference>
<feature type="region of interest" description="Disordered" evidence="3">
    <location>
        <begin position="231"/>
        <end position="266"/>
    </location>
</feature>
<dbReference type="FunFam" id="3.60.10.10:FF:000038">
    <property type="entry name" value="type IV inositol polyphosphate 5-phosphatase 3"/>
    <property type="match status" value="1"/>
</dbReference>
<evidence type="ECO:0000256" key="2">
    <source>
        <dbReference type="ARBA" id="ARBA00022801"/>
    </source>
</evidence>
<proteinExistence type="inferred from homology"/>
<keyword evidence="4" id="KW-0732">Signal</keyword>
<reference evidence="7" key="1">
    <citation type="submission" date="2025-08" db="UniProtKB">
        <authorList>
            <consortium name="RefSeq"/>
        </authorList>
    </citation>
    <scope>IDENTIFICATION</scope>
</reference>
<dbReference type="SUPFAM" id="SSF56219">
    <property type="entry name" value="DNase I-like"/>
    <property type="match status" value="2"/>
</dbReference>
<dbReference type="PANTHER" id="PTHR45666">
    <property type="entry name" value="TYPE IV INOSITOL POLYPHOSPHATE 5-PHOSPHATASE 9"/>
    <property type="match status" value="1"/>
</dbReference>
<dbReference type="Pfam" id="PF22669">
    <property type="entry name" value="Exo_endo_phos2"/>
    <property type="match status" value="2"/>
</dbReference>
<organism evidence="6 7">
    <name type="scientific">Elaeis guineensis var. tenera</name>
    <name type="common">Oil palm</name>
    <dbReference type="NCBI Taxonomy" id="51953"/>
    <lineage>
        <taxon>Eukaryota</taxon>
        <taxon>Viridiplantae</taxon>
        <taxon>Streptophyta</taxon>
        <taxon>Embryophyta</taxon>
        <taxon>Tracheophyta</taxon>
        <taxon>Spermatophyta</taxon>
        <taxon>Magnoliopsida</taxon>
        <taxon>Liliopsida</taxon>
        <taxon>Arecaceae</taxon>
        <taxon>Arecoideae</taxon>
        <taxon>Cocoseae</taxon>
        <taxon>Elaeidinae</taxon>
        <taxon>Elaeis</taxon>
    </lineage>
</organism>
<evidence type="ECO:0000259" key="5">
    <source>
        <dbReference type="SMART" id="SM00128"/>
    </source>
</evidence>
<name>A0A8N4F897_ELAGV</name>
<dbReference type="PANTHER" id="PTHR45666:SF5">
    <property type="entry name" value="TYPE IV INOSITOL POLYPHOSPHATE 5-PHOSPHATASE 3"/>
    <property type="match status" value="1"/>
</dbReference>
<dbReference type="Proteomes" id="UP000504607">
    <property type="component" value="Chromosome 6"/>
</dbReference>
<keyword evidence="6" id="KW-1185">Reference proteome</keyword>
<dbReference type="InterPro" id="IPR045849">
    <property type="entry name" value="IP5P_plant"/>
</dbReference>
<dbReference type="OrthoDB" id="62798at2759"/>
<dbReference type="GO" id="GO:0004439">
    <property type="term" value="F:phosphatidylinositol-4,5-bisphosphate 5-phosphatase activity"/>
    <property type="evidence" value="ECO:0007669"/>
    <property type="project" value="TreeGrafter"/>
</dbReference>
<comment type="similarity">
    <text evidence="1">Belongs to the inositol polyphosphate 5-phosphatase family.</text>
</comment>
<dbReference type="Gene3D" id="3.60.10.10">
    <property type="entry name" value="Endonuclease/exonuclease/phosphatase"/>
    <property type="match status" value="2"/>
</dbReference>
<sequence>MGVPWLQDSLSLSLSLSVFFFRVQMELGKLQRNWAEICCLGCTCLQLWPKIVLRKWLNISSRDSDFSADEGDTTESEYDYEEMCGWERQLGGLEAATSDSRMEGIPYGSRRRKSETLRAQYINTKELRICVGSWNVGGKLPPEDLDIREWLDVEEPADIYVLGLQEIVPLNAGNIFGAEDNRPVPRWEYIIRETLDKIQPIKTKYKCYSDPPSPSRFKPSDDALVIEDELLPESDSDSDEEIHSSYEQPSTIHTDEDGLNARADDSDCNLASHSSFRADASNMQQELEDNKNSSLKMLDKSHLSFKKCEISSEALVDQQKKLTRMLSSSERIGLIWPEQPLDMLAQHALDNSIPFSSVKSLRICTSFKSRNGDFKYSSVSGLIPEVNLDTVINRKKKSSFVRIISKQMVGIYISIWVRRSLRKHIQNLKVSTVGVGVMGYIGNKGSISVSMSIYQTLFCFICSHLTSGEKDGDALRRNADVQEIRRRTQFSSGSSIEMSKTINDHERIIWLGDLNYRINLSYERTHELISNRDWDKLIEKDQLKLELKKGRAFDGWSEGIINFPPTYKYEVNSERYIGDDPRAGRRTPACCFFRCDRILSFGKGMKLLNYKRIELKLSDHRPVTAVYMAEVEVFSPRKLQRALTFTDAEIEEELSEADNDVGMSGLRLGEEISEWEQ</sequence>
<dbReference type="GO" id="GO:0034485">
    <property type="term" value="F:phosphatidylinositol-3,4,5-trisphosphate 5-phosphatase activity"/>
    <property type="evidence" value="ECO:0007669"/>
    <property type="project" value="UniProtKB-ARBA"/>
</dbReference>
<gene>
    <name evidence="7" type="primary">LOC105047723</name>
</gene>
<feature type="domain" description="Inositol polyphosphate-related phosphatase" evidence="5">
    <location>
        <begin position="359"/>
        <end position="635"/>
    </location>
</feature>